<sequence>MQEKMENLVKKAVSARSPNPPLEKQPPPREEAQDKAAVAKVVHRCMDAPAPWMPRPLPFRSILETHRKKQVVDKSPKDDKSPKKVDARPDEGVKYIEVPKHVEKTGTQKQWVSRWNSHLLGEALTKQMEVNSGISTNRRTSNTVSIGSRVLHIPRNLNRGLHPSHHGNALGRSLLENLGEESSFCGDKDNFSEWRRCLAQLALDRCQFEEKESNTSYSKELGDCVRNTDECRLTHARLQHMCSHLEGIGTLALSKPDCLLYHKSQVCGELVDNKETSGYLGRCGKRGGGPLTGCNALLEEVPSLPADMSKRWESCAVVGTHLASVMNNNNGRSIDAHDAVFRVGRPPDSSWGDLGRKIGRRTTIAVLGGRDAAALASQKGGAAIPAQYTVFWHYQAAQYLKNLRDQLQNTTVALLSPSFINWQVEVYGRLRSDLRGLGLGPLTCPRYMSGNLHALLLAMQTCRTVNTFGISISGKSRAASAASTPLAAFSHDAESMLMRLLWMAGALDVCTT</sequence>
<protein>
    <submittedName>
        <fullName evidence="13">Uncharacterized protein</fullName>
    </submittedName>
</protein>
<keyword evidence="10" id="KW-0325">Glycoprotein</keyword>
<evidence type="ECO:0000256" key="5">
    <source>
        <dbReference type="ARBA" id="ARBA00022692"/>
    </source>
</evidence>
<dbReference type="EMBL" id="GBEZ01001078">
    <property type="protein sequence ID" value="JAC83865.1"/>
    <property type="molecule type" value="Transcribed_RNA"/>
</dbReference>
<dbReference type="InterPro" id="IPR038578">
    <property type="entry name" value="GT29-like_sf"/>
</dbReference>
<organism evidence="13">
    <name type="scientific">Tetraselmis sp. GSL018</name>
    <dbReference type="NCBI Taxonomy" id="582737"/>
    <lineage>
        <taxon>Eukaryota</taxon>
        <taxon>Viridiplantae</taxon>
        <taxon>Chlorophyta</taxon>
        <taxon>core chlorophytes</taxon>
        <taxon>Chlorodendrophyceae</taxon>
        <taxon>Chlorodendrales</taxon>
        <taxon>Chlorodendraceae</taxon>
        <taxon>Tetraselmis</taxon>
    </lineage>
</organism>
<dbReference type="GO" id="GO:0000139">
    <property type="term" value="C:Golgi membrane"/>
    <property type="evidence" value="ECO:0007669"/>
    <property type="project" value="UniProtKB-SubCell"/>
</dbReference>
<evidence type="ECO:0000256" key="9">
    <source>
        <dbReference type="ARBA" id="ARBA00023136"/>
    </source>
</evidence>
<evidence type="ECO:0000256" key="8">
    <source>
        <dbReference type="ARBA" id="ARBA00023034"/>
    </source>
</evidence>
<keyword evidence="6" id="KW-0735">Signal-anchor</keyword>
<comment type="similarity">
    <text evidence="2">Belongs to the glycosyltransferase 29 family.</text>
</comment>
<keyword evidence="8" id="KW-0333">Golgi apparatus</keyword>
<keyword evidence="7" id="KW-1133">Transmembrane helix</keyword>
<dbReference type="EMBL" id="GBEZ01011809">
    <property type="protein sequence ID" value="JAC74008.1"/>
    <property type="molecule type" value="Transcribed_RNA"/>
</dbReference>
<dbReference type="GO" id="GO:0008373">
    <property type="term" value="F:sialyltransferase activity"/>
    <property type="evidence" value="ECO:0007669"/>
    <property type="project" value="InterPro"/>
</dbReference>
<proteinExistence type="inferred from homology"/>
<dbReference type="Pfam" id="PF00777">
    <property type="entry name" value="Glyco_transf_29"/>
    <property type="match status" value="1"/>
</dbReference>
<reference evidence="13" key="1">
    <citation type="submission" date="2014-05" db="EMBL/GenBank/DDBJ databases">
        <title>The transcriptome of the halophilic microalga Tetraselmis sp. GSL018 isolated from the Great Salt Lake, Utah.</title>
        <authorList>
            <person name="Jinkerson R.E."/>
            <person name="D'Adamo S."/>
            <person name="Posewitz M.C."/>
        </authorList>
    </citation>
    <scope>NUCLEOTIDE SEQUENCE</scope>
    <source>
        <strain evidence="13">GSL018</strain>
    </source>
</reference>
<keyword evidence="5" id="KW-0812">Transmembrane</keyword>
<evidence type="ECO:0000256" key="1">
    <source>
        <dbReference type="ARBA" id="ARBA00004323"/>
    </source>
</evidence>
<evidence type="ECO:0000313" key="13">
    <source>
        <dbReference type="EMBL" id="JAC83865.1"/>
    </source>
</evidence>
<dbReference type="AlphaFoldDB" id="A0A061SLU3"/>
<feature type="region of interest" description="Disordered" evidence="11">
    <location>
        <begin position="1"/>
        <end position="34"/>
    </location>
</feature>
<name>A0A061SLU3_9CHLO</name>
<keyword evidence="9" id="KW-0472">Membrane</keyword>
<evidence type="ECO:0000256" key="2">
    <source>
        <dbReference type="ARBA" id="ARBA00006003"/>
    </source>
</evidence>
<feature type="region of interest" description="Disordered" evidence="11">
    <location>
        <begin position="67"/>
        <end position="88"/>
    </location>
</feature>
<gene>
    <name evidence="13" type="ORF">TSPGSL018_2334</name>
    <name evidence="12" type="ORF">TSPGSL018_27137</name>
</gene>
<feature type="compositionally biased region" description="Basic and acidic residues" evidence="11">
    <location>
        <begin position="70"/>
        <end position="88"/>
    </location>
</feature>
<evidence type="ECO:0000256" key="7">
    <source>
        <dbReference type="ARBA" id="ARBA00022989"/>
    </source>
</evidence>
<keyword evidence="3" id="KW-0328">Glycosyltransferase</keyword>
<dbReference type="Gene3D" id="3.90.1480.20">
    <property type="entry name" value="Glycosyl transferase family 29"/>
    <property type="match status" value="1"/>
</dbReference>
<dbReference type="InterPro" id="IPR001675">
    <property type="entry name" value="Glyco_trans_29"/>
</dbReference>
<evidence type="ECO:0000256" key="4">
    <source>
        <dbReference type="ARBA" id="ARBA00022679"/>
    </source>
</evidence>
<evidence type="ECO:0000256" key="6">
    <source>
        <dbReference type="ARBA" id="ARBA00022968"/>
    </source>
</evidence>
<keyword evidence="4" id="KW-0808">Transferase</keyword>
<evidence type="ECO:0000256" key="10">
    <source>
        <dbReference type="ARBA" id="ARBA00023180"/>
    </source>
</evidence>
<evidence type="ECO:0000256" key="3">
    <source>
        <dbReference type="ARBA" id="ARBA00022676"/>
    </source>
</evidence>
<accession>A0A061SLU3</accession>
<evidence type="ECO:0000256" key="11">
    <source>
        <dbReference type="SAM" id="MobiDB-lite"/>
    </source>
</evidence>
<comment type="subcellular location">
    <subcellularLocation>
        <location evidence="1">Golgi apparatus membrane</location>
        <topology evidence="1">Single-pass type II membrane protein</topology>
    </subcellularLocation>
</comment>
<evidence type="ECO:0000313" key="12">
    <source>
        <dbReference type="EMBL" id="JAC74008.1"/>
    </source>
</evidence>